<dbReference type="GO" id="GO:0005643">
    <property type="term" value="C:nuclear pore"/>
    <property type="evidence" value="ECO:0007669"/>
    <property type="project" value="UniProtKB-SubCell"/>
</dbReference>
<evidence type="ECO:0000256" key="4">
    <source>
        <dbReference type="RuleBase" id="RU364035"/>
    </source>
</evidence>
<proteinExistence type="inferred from homology"/>
<reference evidence="5 6" key="1">
    <citation type="submission" date="2019-09" db="EMBL/GenBank/DDBJ databases">
        <title>A chromosome-level genome assembly of the Chinese tupelo Nyssa sinensis.</title>
        <authorList>
            <person name="Yang X."/>
            <person name="Kang M."/>
            <person name="Yang Y."/>
            <person name="Xiong H."/>
            <person name="Wang M."/>
            <person name="Zhang Z."/>
            <person name="Wang Z."/>
            <person name="Wu H."/>
            <person name="Ma T."/>
            <person name="Liu J."/>
            <person name="Xi Z."/>
        </authorList>
    </citation>
    <scope>NUCLEOTIDE SEQUENCE [LARGE SCALE GENOMIC DNA]</scope>
    <source>
        <strain evidence="5">J267</strain>
        <tissue evidence="5">Leaf</tissue>
    </source>
</reference>
<keyword evidence="4" id="KW-0811">Translocation</keyword>
<keyword evidence="4" id="KW-0653">Protein transport</keyword>
<dbReference type="PANTHER" id="PTHR11225">
    <property type="entry name" value="NUCLEAR PORE COMPLEX PROTEIN NUP93 NUCLEOPORIN NUP93 DEAD EYE PROTEIN"/>
    <property type="match status" value="1"/>
</dbReference>
<gene>
    <name evidence="5" type="ORF">F0562_034351</name>
</gene>
<comment type="similarity">
    <text evidence="2 4">Belongs to the nucleoporin interacting component (NIC) family.</text>
</comment>
<name>A0A5J5AIW0_9ASTE</name>
<evidence type="ECO:0000256" key="3">
    <source>
        <dbReference type="ARBA" id="ARBA00023242"/>
    </source>
</evidence>
<keyword evidence="6" id="KW-1185">Reference proteome</keyword>
<protein>
    <recommendedName>
        <fullName evidence="4">Nuclear pore protein</fullName>
    </recommendedName>
</protein>
<organism evidence="5 6">
    <name type="scientific">Nyssa sinensis</name>
    <dbReference type="NCBI Taxonomy" id="561372"/>
    <lineage>
        <taxon>Eukaryota</taxon>
        <taxon>Viridiplantae</taxon>
        <taxon>Streptophyta</taxon>
        <taxon>Embryophyta</taxon>
        <taxon>Tracheophyta</taxon>
        <taxon>Spermatophyta</taxon>
        <taxon>Magnoliopsida</taxon>
        <taxon>eudicotyledons</taxon>
        <taxon>Gunneridae</taxon>
        <taxon>Pentapetalae</taxon>
        <taxon>asterids</taxon>
        <taxon>Cornales</taxon>
        <taxon>Nyssaceae</taxon>
        <taxon>Nyssa</taxon>
    </lineage>
</organism>
<dbReference type="InterPro" id="IPR007231">
    <property type="entry name" value="Nucleoporin_int_Nup93/Nic96"/>
</dbReference>
<comment type="subcellular location">
    <subcellularLocation>
        <location evidence="1">Nucleus envelope</location>
    </subcellularLocation>
    <subcellularLocation>
        <location evidence="4">Nucleus</location>
        <location evidence="4">Nuclear pore complex</location>
    </subcellularLocation>
</comment>
<accession>A0A5J5AIW0</accession>
<keyword evidence="4" id="KW-0813">Transport</keyword>
<dbReference type="GO" id="GO:0017056">
    <property type="term" value="F:structural constituent of nuclear pore"/>
    <property type="evidence" value="ECO:0007669"/>
    <property type="project" value="InterPro"/>
</dbReference>
<dbReference type="Proteomes" id="UP000325577">
    <property type="component" value="Linkage Group LG20"/>
</dbReference>
<dbReference type="EMBL" id="CM018044">
    <property type="protein sequence ID" value="KAA8529792.1"/>
    <property type="molecule type" value="Genomic_DNA"/>
</dbReference>
<dbReference type="OrthoDB" id="1746001at2759"/>
<keyword evidence="4" id="KW-0509">mRNA transport</keyword>
<dbReference type="Pfam" id="PF04097">
    <property type="entry name" value="Nic96"/>
    <property type="match status" value="1"/>
</dbReference>
<keyword evidence="4" id="KW-0472">Membrane</keyword>
<keyword evidence="3 4" id="KW-0539">Nucleus</keyword>
<sequence>MEIQMWQYTIWARPTAPLIFLIRVLTNYSEAIYAPSPGRLDGESRTTGLIHSGNEILDTCKYYPEVSQDTNHVLEWQAVLRQLEAILSIHKLVRVGHHLDVLREVAKLYFLPLDPRVPDVATDVLQNLSPHVQACVPGVLNVAPLFGQWDRFRWITSYLENQDWKFSCEKFEQELASRFATVSPLAMDLVQVDEEAASFPMACRDFLGIGRLVQRVRTAGWSCGGILDGESRTTGLIHSGNEILDTCKYYPEVSQDRNHVLERQAVLRQLEAILSIHKLVRVGHHLDTLREVAKLYFLPLDPRVPDVATDVFQNLSPHVQACVPSVLNVAPLFGQ</sequence>
<evidence type="ECO:0000313" key="6">
    <source>
        <dbReference type="Proteomes" id="UP000325577"/>
    </source>
</evidence>
<keyword evidence="4" id="KW-0906">Nuclear pore complex</keyword>
<dbReference type="GO" id="GO:0016973">
    <property type="term" value="P:poly(A)+ mRNA export from nucleus"/>
    <property type="evidence" value="ECO:0007669"/>
    <property type="project" value="TreeGrafter"/>
</dbReference>
<dbReference type="AlphaFoldDB" id="A0A5J5AIW0"/>
<evidence type="ECO:0000313" key="5">
    <source>
        <dbReference type="EMBL" id="KAA8529792.1"/>
    </source>
</evidence>
<dbReference type="PANTHER" id="PTHR11225:SF4">
    <property type="entry name" value="NUCLEAR PORE COMPLEX PROTEIN NUP93"/>
    <property type="match status" value="1"/>
</dbReference>
<evidence type="ECO:0000256" key="1">
    <source>
        <dbReference type="ARBA" id="ARBA00004259"/>
    </source>
</evidence>
<dbReference type="GO" id="GO:0006606">
    <property type="term" value="P:protein import into nucleus"/>
    <property type="evidence" value="ECO:0007669"/>
    <property type="project" value="TreeGrafter"/>
</dbReference>
<evidence type="ECO:0000256" key="2">
    <source>
        <dbReference type="ARBA" id="ARBA00010186"/>
    </source>
</evidence>